<dbReference type="GO" id="GO:0004252">
    <property type="term" value="F:serine-type endopeptidase activity"/>
    <property type="evidence" value="ECO:0007669"/>
    <property type="project" value="InterPro"/>
</dbReference>
<keyword evidence="5" id="KW-0720">Serine protease</keyword>
<evidence type="ECO:0000256" key="5">
    <source>
        <dbReference type="ARBA" id="ARBA00022825"/>
    </source>
</evidence>
<evidence type="ECO:0000256" key="1">
    <source>
        <dbReference type="ARBA" id="ARBA00007039"/>
    </source>
</evidence>
<reference evidence="7 8" key="1">
    <citation type="submission" date="2018-06" db="EMBL/GenBank/DDBJ databases">
        <authorList>
            <consortium name="Pathogen Informatics"/>
            <person name="Doyle S."/>
        </authorList>
    </citation>
    <scope>NUCLEOTIDE SEQUENCE [LARGE SCALE GENOMIC DNA]</scope>
    <source>
        <strain evidence="7 8">NCTC10283</strain>
    </source>
</reference>
<dbReference type="STRING" id="1120980.GCA_000745955_00121"/>
<keyword evidence="8" id="KW-1185">Reference proteome</keyword>
<dbReference type="PANTHER" id="PTHR10381">
    <property type="entry name" value="ATP-DEPENDENT CLP PROTEASE PROTEOLYTIC SUBUNIT"/>
    <property type="match status" value="1"/>
</dbReference>
<dbReference type="Pfam" id="PF00574">
    <property type="entry name" value="CLP_protease"/>
    <property type="match status" value="1"/>
</dbReference>
<gene>
    <name evidence="7" type="primary">clpP1</name>
    <name evidence="7" type="ORF">NCTC10283_01865</name>
</gene>
<protein>
    <recommendedName>
        <fullName evidence="6">ATP-dependent Clp protease proteolytic subunit</fullName>
    </recommendedName>
</protein>
<dbReference type="EMBL" id="UFSO01000003">
    <property type="protein sequence ID" value="SSY80310.1"/>
    <property type="molecule type" value="Genomic_DNA"/>
</dbReference>
<dbReference type="InterPro" id="IPR001907">
    <property type="entry name" value="ClpP"/>
</dbReference>
<comment type="similarity">
    <text evidence="1 6">Belongs to the peptidase S14 family.</text>
</comment>
<evidence type="ECO:0000256" key="3">
    <source>
        <dbReference type="ARBA" id="ARBA00022670"/>
    </source>
</evidence>
<dbReference type="CDD" id="cd07016">
    <property type="entry name" value="S14_ClpP_1"/>
    <property type="match status" value="1"/>
</dbReference>
<organism evidence="7 8">
    <name type="scientific">Alysiella crassa</name>
    <dbReference type="NCBI Taxonomy" id="153491"/>
    <lineage>
        <taxon>Bacteria</taxon>
        <taxon>Pseudomonadati</taxon>
        <taxon>Pseudomonadota</taxon>
        <taxon>Betaproteobacteria</taxon>
        <taxon>Neisseriales</taxon>
        <taxon>Neisseriaceae</taxon>
        <taxon>Alysiella</taxon>
    </lineage>
</organism>
<dbReference type="GO" id="GO:0006515">
    <property type="term" value="P:protein quality control for misfolded or incompletely synthesized proteins"/>
    <property type="evidence" value="ECO:0007669"/>
    <property type="project" value="TreeGrafter"/>
</dbReference>
<keyword evidence="4 7" id="KW-0378">Hydrolase</keyword>
<dbReference type="PANTHER" id="PTHR10381:SF70">
    <property type="entry name" value="ATP-DEPENDENT CLP PROTEASE PROTEOLYTIC SUBUNIT"/>
    <property type="match status" value="1"/>
</dbReference>
<evidence type="ECO:0000256" key="4">
    <source>
        <dbReference type="ARBA" id="ARBA00022801"/>
    </source>
</evidence>
<dbReference type="GO" id="GO:0051117">
    <property type="term" value="F:ATPase binding"/>
    <property type="evidence" value="ECO:0007669"/>
    <property type="project" value="TreeGrafter"/>
</dbReference>
<dbReference type="GO" id="GO:0009368">
    <property type="term" value="C:endopeptidase Clp complex"/>
    <property type="evidence" value="ECO:0007669"/>
    <property type="project" value="TreeGrafter"/>
</dbReference>
<dbReference type="NCBIfam" id="NF045542">
    <property type="entry name" value="Clp_rel_HeadMat"/>
    <property type="match status" value="1"/>
</dbReference>
<keyword evidence="3 7" id="KW-0645">Protease</keyword>
<dbReference type="RefSeq" id="WP_034296401.1">
    <property type="nucleotide sequence ID" value="NZ_CP091519.2"/>
</dbReference>
<sequence>MSIKKLPEIQAKQSKNINFDPREDALAHWQPETPRAAQSDGNVLELYGIVGDDWSGTPTPITPSAVSEFLQGKGDVVVNINSPGGSYFDGIAIYNLLIAHPHKITVQVLGDAASAASVIAMAGDEILMGEGTFMMIHNCWGYCVGNRVDLQQSMDLMAEIDGAMANLYATQSGKDHADIVKMMDAETWLNAENAIEQGFATGKLPEKVKTEPDPNQAQRKAKAQIEQALRAQGLSRSQSRQILQNYKADPMPRAAVGSSLVKPRADYSKILEQLNSLEH</sequence>
<dbReference type="SUPFAM" id="SSF52096">
    <property type="entry name" value="ClpP/crotonase"/>
    <property type="match status" value="1"/>
</dbReference>
<evidence type="ECO:0000313" key="7">
    <source>
        <dbReference type="EMBL" id="SSY80310.1"/>
    </source>
</evidence>
<accession>A0A376BTN4</accession>
<evidence type="ECO:0000256" key="2">
    <source>
        <dbReference type="ARBA" id="ARBA00022490"/>
    </source>
</evidence>
<evidence type="ECO:0000313" key="8">
    <source>
        <dbReference type="Proteomes" id="UP000254209"/>
    </source>
</evidence>
<keyword evidence="2" id="KW-0963">Cytoplasm</keyword>
<dbReference type="GO" id="GO:0004176">
    <property type="term" value="F:ATP-dependent peptidase activity"/>
    <property type="evidence" value="ECO:0007669"/>
    <property type="project" value="InterPro"/>
</dbReference>
<dbReference type="PRINTS" id="PR00127">
    <property type="entry name" value="CLPPROTEASEP"/>
</dbReference>
<dbReference type="InterPro" id="IPR023562">
    <property type="entry name" value="ClpP/TepA"/>
</dbReference>
<evidence type="ECO:0000256" key="6">
    <source>
        <dbReference type="RuleBase" id="RU003567"/>
    </source>
</evidence>
<proteinExistence type="inferred from homology"/>
<name>A0A376BTN4_9NEIS</name>
<dbReference type="InterPro" id="IPR029045">
    <property type="entry name" value="ClpP/crotonase-like_dom_sf"/>
</dbReference>
<dbReference type="Proteomes" id="UP000254209">
    <property type="component" value="Unassembled WGS sequence"/>
</dbReference>
<dbReference type="Gene3D" id="3.90.226.10">
    <property type="entry name" value="2-enoyl-CoA Hydratase, Chain A, domain 1"/>
    <property type="match status" value="1"/>
</dbReference>
<dbReference type="AlphaFoldDB" id="A0A376BTN4"/>